<dbReference type="Gene3D" id="1.10.3520.10">
    <property type="entry name" value="Glycolipid transfer protein"/>
    <property type="match status" value="1"/>
</dbReference>
<dbReference type="SUPFAM" id="SSF110004">
    <property type="entry name" value="Glycolipid transfer protein, GLTP"/>
    <property type="match status" value="1"/>
</dbReference>
<dbReference type="InterPro" id="IPR014830">
    <property type="entry name" value="Glycolipid_transfer_prot_dom"/>
</dbReference>
<feature type="compositionally biased region" description="Basic and acidic residues" evidence="1">
    <location>
        <begin position="1"/>
        <end position="17"/>
    </location>
</feature>
<feature type="region of interest" description="Disordered" evidence="1">
    <location>
        <begin position="1"/>
        <end position="24"/>
    </location>
</feature>
<evidence type="ECO:0000256" key="1">
    <source>
        <dbReference type="SAM" id="MobiDB-lite"/>
    </source>
</evidence>
<sequence>MSIRIMKETKMERRSEKGSGSSEIRSAIEGLSETVKVKPVAEEVKVEVHGDHTHDDDAHYIPIKPFLSICNSVLQVLDRIGPTMAVLRQDVYQNIQRLETLHESDPSVFSNLVEIVKKEVNEGTARKGSSCSKAIVWLTRSLDFTVALLQKLARDPGQSVEKAVEESYNTTLKPWHRWISSAAFRQIALKLVPDNETFIGLLMAKDENYETLKEDMQTLILLLVPFLEEIHSVLRFYSLDRIKAT</sequence>
<evidence type="ECO:0000259" key="2">
    <source>
        <dbReference type="Pfam" id="PF08718"/>
    </source>
</evidence>
<dbReference type="RefSeq" id="XP_060673692.1">
    <property type="nucleotide sequence ID" value="XM_060817709.1"/>
</dbReference>
<gene>
    <name evidence="4" type="primary">LOC107421640</name>
</gene>
<feature type="domain" description="Glycolipid transfer protein" evidence="2">
    <location>
        <begin position="61"/>
        <end position="202"/>
    </location>
</feature>
<name>A0ABM4AAC8_ZIZJJ</name>
<accession>A0ABM4AAC8</accession>
<protein>
    <submittedName>
        <fullName evidence="4">Glycolipid transfer protein 3 isoform X1</fullName>
    </submittedName>
</protein>
<dbReference type="InterPro" id="IPR036497">
    <property type="entry name" value="GLTP_sf"/>
</dbReference>
<organism evidence="3 4">
    <name type="scientific">Ziziphus jujuba</name>
    <name type="common">Chinese jujube</name>
    <name type="synonym">Ziziphus sativa</name>
    <dbReference type="NCBI Taxonomy" id="326968"/>
    <lineage>
        <taxon>Eukaryota</taxon>
        <taxon>Viridiplantae</taxon>
        <taxon>Streptophyta</taxon>
        <taxon>Embryophyta</taxon>
        <taxon>Tracheophyta</taxon>
        <taxon>Spermatophyta</taxon>
        <taxon>Magnoliopsida</taxon>
        <taxon>eudicotyledons</taxon>
        <taxon>Gunneridae</taxon>
        <taxon>Pentapetalae</taxon>
        <taxon>rosids</taxon>
        <taxon>fabids</taxon>
        <taxon>Rosales</taxon>
        <taxon>Rhamnaceae</taxon>
        <taxon>Paliureae</taxon>
        <taxon>Ziziphus</taxon>
    </lineage>
</organism>
<keyword evidence="3" id="KW-1185">Reference proteome</keyword>
<dbReference type="PANTHER" id="PTHR10219">
    <property type="entry name" value="GLYCOLIPID TRANSFER PROTEIN-RELATED"/>
    <property type="match status" value="1"/>
</dbReference>
<dbReference type="GeneID" id="107421640"/>
<proteinExistence type="predicted"/>
<evidence type="ECO:0000313" key="4">
    <source>
        <dbReference type="RefSeq" id="XP_060673692.1"/>
    </source>
</evidence>
<dbReference type="Pfam" id="PF08718">
    <property type="entry name" value="GLTP"/>
    <property type="match status" value="1"/>
</dbReference>
<dbReference type="Proteomes" id="UP001652623">
    <property type="component" value="Chromosome 5"/>
</dbReference>
<dbReference type="PANTHER" id="PTHR10219:SF34">
    <property type="entry name" value="GLYCOLIPID TRANSFER PROTEIN 3"/>
    <property type="match status" value="1"/>
</dbReference>
<evidence type="ECO:0000313" key="3">
    <source>
        <dbReference type="Proteomes" id="UP001652623"/>
    </source>
</evidence>
<reference evidence="4" key="1">
    <citation type="submission" date="2025-08" db="UniProtKB">
        <authorList>
            <consortium name="RefSeq"/>
        </authorList>
    </citation>
    <scope>IDENTIFICATION</scope>
    <source>
        <tissue evidence="4">Seedling</tissue>
    </source>
</reference>